<comment type="caution">
    <text evidence="2">The sequence shown here is derived from an EMBL/GenBank/DDBJ whole genome shotgun (WGS) entry which is preliminary data.</text>
</comment>
<dbReference type="AlphaFoldDB" id="A0A9P6GRS9"/>
<accession>A0A9P6GRS9</accession>
<evidence type="ECO:0000313" key="2">
    <source>
        <dbReference type="EMBL" id="KAF9740053.1"/>
    </source>
</evidence>
<protein>
    <submittedName>
        <fullName evidence="2">Uncharacterized protein</fullName>
    </submittedName>
</protein>
<keyword evidence="3" id="KW-1185">Reference proteome</keyword>
<dbReference type="EMBL" id="WJXW01000002">
    <property type="protein sequence ID" value="KAF9740053.1"/>
    <property type="molecule type" value="Genomic_DNA"/>
</dbReference>
<dbReference type="PROSITE" id="PS51257">
    <property type="entry name" value="PROKAR_LIPOPROTEIN"/>
    <property type="match status" value="1"/>
</dbReference>
<organism evidence="2 3">
    <name type="scientific">Paraphaeosphaeria minitans</name>
    <dbReference type="NCBI Taxonomy" id="565426"/>
    <lineage>
        <taxon>Eukaryota</taxon>
        <taxon>Fungi</taxon>
        <taxon>Dikarya</taxon>
        <taxon>Ascomycota</taxon>
        <taxon>Pezizomycotina</taxon>
        <taxon>Dothideomycetes</taxon>
        <taxon>Pleosporomycetidae</taxon>
        <taxon>Pleosporales</taxon>
        <taxon>Massarineae</taxon>
        <taxon>Didymosphaeriaceae</taxon>
        <taxon>Paraphaeosphaeria</taxon>
    </lineage>
</organism>
<name>A0A9P6GRS9_9PLEO</name>
<evidence type="ECO:0000313" key="3">
    <source>
        <dbReference type="Proteomes" id="UP000756921"/>
    </source>
</evidence>
<proteinExistence type="predicted"/>
<reference evidence="2" key="1">
    <citation type="journal article" date="2020" name="Mol. Plant Microbe Interact.">
        <title>Genome Sequence of the Biocontrol Agent Coniothyrium minitans strain Conio (IMI 134523).</title>
        <authorList>
            <person name="Patel D."/>
            <person name="Shittu T.A."/>
            <person name="Baroncelli R."/>
            <person name="Muthumeenakshi S."/>
            <person name="Osborne T.H."/>
            <person name="Janganan T.K."/>
            <person name="Sreenivasaprasad S."/>
        </authorList>
    </citation>
    <scope>NUCLEOTIDE SEQUENCE</scope>
    <source>
        <strain evidence="2">Conio</strain>
    </source>
</reference>
<dbReference type="Proteomes" id="UP000756921">
    <property type="component" value="Unassembled WGS sequence"/>
</dbReference>
<feature type="region of interest" description="Disordered" evidence="1">
    <location>
        <begin position="142"/>
        <end position="162"/>
    </location>
</feature>
<sequence>MSQPQRSLQPRIMACDESSLFLSPPPPGGSGGGCLSSPSLCAGLRVGSSLSCAPRVADRHTGQFPTKTRPWTDPAKIQNAFDEDDGAKCIVELLQRAAIGRAADASLTSSAHPRRRACIGGRRCLARTTYLPALCPRRISSPRRHRQFAARQSHPPSQVLPD</sequence>
<evidence type="ECO:0000256" key="1">
    <source>
        <dbReference type="SAM" id="MobiDB-lite"/>
    </source>
</evidence>
<gene>
    <name evidence="2" type="ORF">PMIN01_02688</name>
</gene>